<reference evidence="1 2" key="1">
    <citation type="journal article" date="2016" name="Genome Announc.">
        <title>Draft Genome Sequence of Paenibacillus amylolyticus Heshi-A3, Isolated from Fermented Rice Bran in a Japanese Fermented Seafood Dish.</title>
        <authorList>
            <person name="Akuzawa S."/>
            <person name="Nagaoka J."/>
            <person name="Kanekatsu M."/>
            <person name="Kubota E."/>
            <person name="Ohtake R."/>
            <person name="Suzuki T."/>
            <person name="Kanesaki Y."/>
        </authorList>
    </citation>
    <scope>NUCLEOTIDE SEQUENCE [LARGE SCALE GENOMIC DNA]</scope>
    <source>
        <strain evidence="1 2">Heshi-A3</strain>
    </source>
</reference>
<gene>
    <name evidence="1" type="ORF">PAHA3_2479</name>
</gene>
<dbReference type="EMBL" id="BCNV01000001">
    <property type="protein sequence ID" value="GAS82405.1"/>
    <property type="molecule type" value="Genomic_DNA"/>
</dbReference>
<organism evidence="1 2">
    <name type="scientific">Paenibacillus amylolyticus</name>
    <dbReference type="NCBI Taxonomy" id="1451"/>
    <lineage>
        <taxon>Bacteria</taxon>
        <taxon>Bacillati</taxon>
        <taxon>Bacillota</taxon>
        <taxon>Bacilli</taxon>
        <taxon>Bacillales</taxon>
        <taxon>Paenibacillaceae</taxon>
        <taxon>Paenibacillus</taxon>
    </lineage>
</organism>
<dbReference type="Proteomes" id="UP000069697">
    <property type="component" value="Unassembled WGS sequence"/>
</dbReference>
<evidence type="ECO:0000313" key="2">
    <source>
        <dbReference type="Proteomes" id="UP000069697"/>
    </source>
</evidence>
<evidence type="ECO:0008006" key="3">
    <source>
        <dbReference type="Google" id="ProtNLM"/>
    </source>
</evidence>
<proteinExistence type="predicted"/>
<dbReference type="RefSeq" id="WP_062834957.1">
    <property type="nucleotide sequence ID" value="NZ_BCNV01000001.1"/>
</dbReference>
<comment type="caution">
    <text evidence="1">The sequence shown here is derived from an EMBL/GenBank/DDBJ whole genome shotgun (WGS) entry which is preliminary data.</text>
</comment>
<evidence type="ECO:0000313" key="1">
    <source>
        <dbReference type="EMBL" id="GAS82405.1"/>
    </source>
</evidence>
<name>A0A100VM51_PAEAM</name>
<protein>
    <recommendedName>
        <fullName evidence="3">NERD domain-containing protein</fullName>
    </recommendedName>
</protein>
<reference evidence="2" key="2">
    <citation type="submission" date="2016-01" db="EMBL/GenBank/DDBJ databases">
        <title>Draft Genome Sequence of Paenibacillus amylolyticus Heshi-A3 that Was Isolated from Fermented Rice Bran with Aging Salted Mackerel, Which Was Named Heshiko as Traditional Fermented Seafood in Japan.</title>
        <authorList>
            <person name="Akuzawa S."/>
            <person name="Nakagawa J."/>
            <person name="Kanekatsu T."/>
            <person name="Kubota E."/>
            <person name="Ohtake R."/>
            <person name="Suzuki T."/>
            <person name="Kanesaki Y."/>
        </authorList>
    </citation>
    <scope>NUCLEOTIDE SEQUENCE [LARGE SCALE GENOMIC DNA]</scope>
    <source>
        <strain evidence="2">Heshi-A3</strain>
    </source>
</reference>
<sequence>MGADSKNLRSLLRNNKHFNPFSDSFNFKQSLEDAKLYEEKSESSLEDDKYALSILENSKFFNDYFVDLYAYMKEIINESNISVEDILKYIISISNLDTCKIDEEYEKYFKNNTDIRIEGIASFEIENSNSLSGLPMNASAMYEVQPDILNLLINYLRYFSNDNKRHNNFDPYNLQEISVKIYRLANILHLVKEAYDTVLWENGKIENKDGKLHFKHIDDDYSVLKRVGILRLFRNVLANKAMLNRNYDPVLIKEILNKGNAVSLSGVEINYRGFVICKYKKENEAKPDLNSYWSAYSSIIAFYPHLTNKPLKNICNLTVDNLTYLHSELVSLGKAILKETKNRDNSKLKNFSIRIKKKDLIEYFLKVTNFSKEEVISYLSLIESEFSLKQRVNLWEKPLVNINNVYFICLPALLYPNYLPLIDTWLENAGYTLKFRGTALEVHVKDSLHLFLKEKGSYLIPNINKFSVSKQKHEEIDLIISFDDLIIIGEIKNIKYPMEARDYHNSLKILKKGAEQLQRKKCFILENSEKFSSMLNGIEGKEIYSVVITNYTHFTGMSIEGVPIMDFLAFQTYMNSGQLIDIREYPDGTNEPIRETNLWNNNKEFFDNINNYLIEPTVVNIVRQNVIQKEFKITPEGFYPEMYLHTADATI</sequence>
<accession>A0A100VM51</accession>
<dbReference type="AlphaFoldDB" id="A0A100VM51"/>